<reference evidence="2 3" key="1">
    <citation type="journal article" date="2021" name="Elife">
        <title>Chloroplast acquisition without the gene transfer in kleptoplastic sea slugs, Plakobranchus ocellatus.</title>
        <authorList>
            <person name="Maeda T."/>
            <person name="Takahashi S."/>
            <person name="Yoshida T."/>
            <person name="Shimamura S."/>
            <person name="Takaki Y."/>
            <person name="Nagai Y."/>
            <person name="Toyoda A."/>
            <person name="Suzuki Y."/>
            <person name="Arimoto A."/>
            <person name="Ishii H."/>
            <person name="Satoh N."/>
            <person name="Nishiyama T."/>
            <person name="Hasebe M."/>
            <person name="Maruyama T."/>
            <person name="Minagawa J."/>
            <person name="Obokata J."/>
            <person name="Shigenobu S."/>
        </authorList>
    </citation>
    <scope>NUCLEOTIDE SEQUENCE [LARGE SCALE GENOMIC DNA]</scope>
</reference>
<evidence type="ECO:0000256" key="1">
    <source>
        <dbReference type="SAM" id="Phobius"/>
    </source>
</evidence>
<keyword evidence="1" id="KW-0472">Membrane</keyword>
<accession>A0AAV4DWB5</accession>
<organism evidence="2 3">
    <name type="scientific">Plakobranchus ocellatus</name>
    <dbReference type="NCBI Taxonomy" id="259542"/>
    <lineage>
        <taxon>Eukaryota</taxon>
        <taxon>Metazoa</taxon>
        <taxon>Spiralia</taxon>
        <taxon>Lophotrochozoa</taxon>
        <taxon>Mollusca</taxon>
        <taxon>Gastropoda</taxon>
        <taxon>Heterobranchia</taxon>
        <taxon>Euthyneura</taxon>
        <taxon>Panpulmonata</taxon>
        <taxon>Sacoglossa</taxon>
        <taxon>Placobranchoidea</taxon>
        <taxon>Plakobranchidae</taxon>
        <taxon>Plakobranchus</taxon>
    </lineage>
</organism>
<proteinExistence type="predicted"/>
<gene>
    <name evidence="2" type="ORF">PoB_007464100</name>
</gene>
<dbReference type="AlphaFoldDB" id="A0AAV4DWB5"/>
<dbReference type="EMBL" id="BLXT01008374">
    <property type="protein sequence ID" value="GFO48136.1"/>
    <property type="molecule type" value="Genomic_DNA"/>
</dbReference>
<feature type="transmembrane region" description="Helical" evidence="1">
    <location>
        <begin position="133"/>
        <end position="152"/>
    </location>
</feature>
<keyword evidence="3" id="KW-1185">Reference proteome</keyword>
<evidence type="ECO:0000313" key="2">
    <source>
        <dbReference type="EMBL" id="GFO48136.1"/>
    </source>
</evidence>
<name>A0AAV4DWB5_9GAST</name>
<protein>
    <submittedName>
        <fullName evidence="2">Uncharacterized protein</fullName>
    </submittedName>
</protein>
<sequence>MCVQLWLQPAAMIKWAESKTWRFYRICRSCETSSGVTTTGRTSERLEILRQNTASDQTLLKMLPVKFIAAILGTVVFCAVQSDGQDFSGILGSLGNDADFLVSSAISLTEEALRTAGAECDLDNGQPSIQKSGPSFIIMAFLVTFGMFLFRLN</sequence>
<dbReference type="Proteomes" id="UP000735302">
    <property type="component" value="Unassembled WGS sequence"/>
</dbReference>
<evidence type="ECO:0000313" key="3">
    <source>
        <dbReference type="Proteomes" id="UP000735302"/>
    </source>
</evidence>
<keyword evidence="1" id="KW-0812">Transmembrane</keyword>
<keyword evidence="1" id="KW-1133">Transmembrane helix</keyword>
<comment type="caution">
    <text evidence="2">The sequence shown here is derived from an EMBL/GenBank/DDBJ whole genome shotgun (WGS) entry which is preliminary data.</text>
</comment>